<dbReference type="EMBL" id="JAYKXP010000088">
    <property type="protein sequence ID" value="KAK7028860.1"/>
    <property type="molecule type" value="Genomic_DNA"/>
</dbReference>
<dbReference type="Proteomes" id="UP001383192">
    <property type="component" value="Unassembled WGS sequence"/>
</dbReference>
<evidence type="ECO:0000313" key="3">
    <source>
        <dbReference type="Proteomes" id="UP001383192"/>
    </source>
</evidence>
<evidence type="ECO:0000256" key="1">
    <source>
        <dbReference type="SAM" id="MobiDB-lite"/>
    </source>
</evidence>
<reference evidence="2 3" key="1">
    <citation type="submission" date="2024-01" db="EMBL/GenBank/DDBJ databases">
        <title>A draft genome for a cacao thread blight-causing isolate of Paramarasmius palmivorus.</title>
        <authorList>
            <person name="Baruah I.K."/>
            <person name="Bukari Y."/>
            <person name="Amoako-Attah I."/>
            <person name="Meinhardt L.W."/>
            <person name="Bailey B.A."/>
            <person name="Cohen S.P."/>
        </authorList>
    </citation>
    <scope>NUCLEOTIDE SEQUENCE [LARGE SCALE GENOMIC DNA]</scope>
    <source>
        <strain evidence="2 3">GH-12</strain>
    </source>
</reference>
<feature type="region of interest" description="Disordered" evidence="1">
    <location>
        <begin position="1"/>
        <end position="24"/>
    </location>
</feature>
<dbReference type="AlphaFoldDB" id="A0AAW0BS10"/>
<keyword evidence="3" id="KW-1185">Reference proteome</keyword>
<feature type="compositionally biased region" description="Low complexity" evidence="1">
    <location>
        <begin position="184"/>
        <end position="195"/>
    </location>
</feature>
<sequence>MTDTGNLSQEGKDQVSSSSGVQAQGIWAMLRELTTAETKEGMGMRGDVISKQESTSRKDLPEYETSDPDDGGSSISPLQPRTSTRLKLKRKATLGDLDVPRKDKDKSTTRTAKKQRLELDTLSGIDDSEMRDLPVAEVVDGITANHDSDHNQGDVITPPTRSQNQKTEPVAKPDFNRGNHQVEESSTTSRNTESTLKGADAVRAIIAFLMSGGPEEADLSRKADFYSCKPKDAPSATRDSQGEDGATTIHSPQMISSGNDGIVPEPDANQGGRYLSSQGTSGGIGDPDSSSTSQSVDVIRNQHLRLGNDEDSGHVVRAKNEAQVSRQAVERIASEMKRRFRSINQLGEEISWLLRHGRIFLSMGTRNDMGMMLSVIETKMDKLRTLIEEDGFLDDAWYLDGDELDSLEFDQLTQN</sequence>
<feature type="compositionally biased region" description="Basic and acidic residues" evidence="1">
    <location>
        <begin position="169"/>
        <end position="183"/>
    </location>
</feature>
<organism evidence="2 3">
    <name type="scientific">Paramarasmius palmivorus</name>
    <dbReference type="NCBI Taxonomy" id="297713"/>
    <lineage>
        <taxon>Eukaryota</taxon>
        <taxon>Fungi</taxon>
        <taxon>Dikarya</taxon>
        <taxon>Basidiomycota</taxon>
        <taxon>Agaricomycotina</taxon>
        <taxon>Agaricomycetes</taxon>
        <taxon>Agaricomycetidae</taxon>
        <taxon>Agaricales</taxon>
        <taxon>Marasmiineae</taxon>
        <taxon>Marasmiaceae</taxon>
        <taxon>Paramarasmius</taxon>
    </lineage>
</organism>
<proteinExistence type="predicted"/>
<name>A0AAW0BS10_9AGAR</name>
<protein>
    <submittedName>
        <fullName evidence="2">Uncharacterized protein</fullName>
    </submittedName>
</protein>
<comment type="caution">
    <text evidence="2">The sequence shown here is derived from an EMBL/GenBank/DDBJ whole genome shotgun (WGS) entry which is preliminary data.</text>
</comment>
<accession>A0AAW0BS10</accession>
<feature type="compositionally biased region" description="Basic and acidic residues" evidence="1">
    <location>
        <begin position="37"/>
        <end position="61"/>
    </location>
</feature>
<feature type="compositionally biased region" description="Basic and acidic residues" evidence="1">
    <location>
        <begin position="98"/>
        <end position="108"/>
    </location>
</feature>
<feature type="region of interest" description="Disordered" evidence="1">
    <location>
        <begin position="229"/>
        <end position="295"/>
    </location>
</feature>
<feature type="compositionally biased region" description="Polar residues" evidence="1">
    <location>
        <begin position="248"/>
        <end position="259"/>
    </location>
</feature>
<feature type="region of interest" description="Disordered" evidence="1">
    <location>
        <begin position="37"/>
        <end position="196"/>
    </location>
</feature>
<gene>
    <name evidence="2" type="ORF">VNI00_014873</name>
</gene>
<evidence type="ECO:0000313" key="2">
    <source>
        <dbReference type="EMBL" id="KAK7028860.1"/>
    </source>
</evidence>